<proteinExistence type="predicted"/>
<dbReference type="Pfam" id="PF01490">
    <property type="entry name" value="Aa_trans"/>
    <property type="match status" value="1"/>
</dbReference>
<dbReference type="PANTHER" id="PTHR22950">
    <property type="entry name" value="AMINO ACID TRANSPORTER"/>
    <property type="match status" value="1"/>
</dbReference>
<feature type="transmembrane region" description="Helical" evidence="7">
    <location>
        <begin position="388"/>
        <end position="411"/>
    </location>
</feature>
<feature type="transmembrane region" description="Helical" evidence="7">
    <location>
        <begin position="448"/>
        <end position="470"/>
    </location>
</feature>
<accession>A0AAX4P737</accession>
<evidence type="ECO:0000259" key="8">
    <source>
        <dbReference type="Pfam" id="PF01490"/>
    </source>
</evidence>
<dbReference type="EMBL" id="CP151505">
    <property type="protein sequence ID" value="WZN61878.1"/>
    <property type="molecule type" value="Genomic_DNA"/>
</dbReference>
<name>A0AAX4P737_9CHLO</name>
<dbReference type="AlphaFoldDB" id="A0AAX4P737"/>
<feature type="transmembrane region" description="Helical" evidence="7">
    <location>
        <begin position="197"/>
        <end position="217"/>
    </location>
</feature>
<feature type="transmembrane region" description="Helical" evidence="7">
    <location>
        <begin position="229"/>
        <end position="249"/>
    </location>
</feature>
<evidence type="ECO:0000256" key="6">
    <source>
        <dbReference type="SAM" id="MobiDB-lite"/>
    </source>
</evidence>
<keyword evidence="10" id="KW-1185">Reference proteome</keyword>
<feature type="transmembrane region" description="Helical" evidence="7">
    <location>
        <begin position="417"/>
        <end position="436"/>
    </location>
</feature>
<evidence type="ECO:0000256" key="2">
    <source>
        <dbReference type="ARBA" id="ARBA00022692"/>
    </source>
</evidence>
<evidence type="ECO:0000256" key="1">
    <source>
        <dbReference type="ARBA" id="ARBA00004141"/>
    </source>
</evidence>
<dbReference type="GO" id="GO:0015179">
    <property type="term" value="F:L-amino acid transmembrane transporter activity"/>
    <property type="evidence" value="ECO:0007669"/>
    <property type="project" value="TreeGrafter"/>
</dbReference>
<evidence type="ECO:0000256" key="3">
    <source>
        <dbReference type="ARBA" id="ARBA00022970"/>
    </source>
</evidence>
<dbReference type="PANTHER" id="PTHR22950:SF461">
    <property type="entry name" value="AMINO ACID TRANSPORTER TRANSMEMBRANE DOMAIN-CONTAINING PROTEIN"/>
    <property type="match status" value="1"/>
</dbReference>
<evidence type="ECO:0000256" key="4">
    <source>
        <dbReference type="ARBA" id="ARBA00022989"/>
    </source>
</evidence>
<feature type="transmembrane region" description="Helical" evidence="7">
    <location>
        <begin position="116"/>
        <end position="134"/>
    </location>
</feature>
<feature type="compositionally biased region" description="Basic and acidic residues" evidence="6">
    <location>
        <begin position="1"/>
        <end position="11"/>
    </location>
</feature>
<feature type="transmembrane region" description="Helical" evidence="7">
    <location>
        <begin position="303"/>
        <end position="325"/>
    </location>
</feature>
<keyword evidence="3" id="KW-0029">Amino-acid transport</keyword>
<reference evidence="9 10" key="1">
    <citation type="submission" date="2024-03" db="EMBL/GenBank/DDBJ databases">
        <title>Complete genome sequence of the green alga Chloropicon roscoffensis RCC1871.</title>
        <authorList>
            <person name="Lemieux C."/>
            <person name="Pombert J.-F."/>
            <person name="Otis C."/>
            <person name="Turmel M."/>
        </authorList>
    </citation>
    <scope>NUCLEOTIDE SEQUENCE [LARGE SCALE GENOMIC DNA]</scope>
    <source>
        <strain evidence="9 10">RCC1871</strain>
    </source>
</reference>
<keyword evidence="2 7" id="KW-0812">Transmembrane</keyword>
<evidence type="ECO:0000256" key="7">
    <source>
        <dbReference type="SAM" id="Phobius"/>
    </source>
</evidence>
<feature type="domain" description="Amino acid transporter transmembrane" evidence="8">
    <location>
        <begin position="90"/>
        <end position="470"/>
    </location>
</feature>
<dbReference type="Proteomes" id="UP001472866">
    <property type="component" value="Chromosome 05"/>
</dbReference>
<keyword evidence="3" id="KW-0813">Transport</keyword>
<organism evidence="9 10">
    <name type="scientific">Chloropicon roscoffensis</name>
    <dbReference type="NCBI Taxonomy" id="1461544"/>
    <lineage>
        <taxon>Eukaryota</taxon>
        <taxon>Viridiplantae</taxon>
        <taxon>Chlorophyta</taxon>
        <taxon>Chloropicophyceae</taxon>
        <taxon>Chloropicales</taxon>
        <taxon>Chloropicaceae</taxon>
        <taxon>Chloropicon</taxon>
    </lineage>
</organism>
<feature type="region of interest" description="Disordered" evidence="6">
    <location>
        <begin position="1"/>
        <end position="25"/>
    </location>
</feature>
<comment type="subcellular location">
    <subcellularLocation>
        <location evidence="1">Membrane</location>
        <topology evidence="1">Multi-pass membrane protein</topology>
    </subcellularLocation>
</comment>
<sequence length="515" mass="57201">MDINEAMKRETSMAGYEGEPPTGDENVEVVQRSGLFGKVLLVERESVESVHMSMRSCASYRSNISKISSAKRGEDEGLDANIAPPQHAPWQNIAAIMVSEVVGAGVLTLSQKYAELGWIIPSIAIIAIFFLVVYTSSMMVEVRKVFPGIVCLSDGADYTYGKWARIAVQTFVILYLVCTLGDYLLLVGKSLGSTAYNVHLCYPIWSLIGAAVLVPIVQLRYLNATTFLCAMNMVSIIVVIALVIAGLATKGRAADVETPLIAEGLDFMQFMQSLSAIFFTFGGQFMFYELMSEMKDFTEFPKTFRIAGPFQVPIYLLVGCVGYYFKGTEASGYFLDNLGFGPLYRTASVLLCFHMMVAFLILGNVLSRMIHVWVSPRYVNDLGWRGKLEWFGCTTSVVVLSFVIANAIPFFEELTSLVGGLLVPSLNLIFPILFYVKTLRMVEKKISWWQWVIYVTLVAFGVLVTVVSTIENFRAIAKNMSTYGKPFSCHCTDIWNTCDCSESRMEFSGFNCTVS</sequence>
<protein>
    <submittedName>
        <fullName evidence="9">Amino acid transporter</fullName>
    </submittedName>
</protein>
<evidence type="ECO:0000313" key="9">
    <source>
        <dbReference type="EMBL" id="WZN61878.1"/>
    </source>
</evidence>
<dbReference type="InterPro" id="IPR013057">
    <property type="entry name" value="AA_transpt_TM"/>
</dbReference>
<evidence type="ECO:0000313" key="10">
    <source>
        <dbReference type="Proteomes" id="UP001472866"/>
    </source>
</evidence>
<keyword evidence="4 7" id="KW-1133">Transmembrane helix</keyword>
<dbReference type="GO" id="GO:0016020">
    <property type="term" value="C:membrane"/>
    <property type="evidence" value="ECO:0007669"/>
    <property type="project" value="UniProtKB-SubCell"/>
</dbReference>
<evidence type="ECO:0000256" key="5">
    <source>
        <dbReference type="ARBA" id="ARBA00023136"/>
    </source>
</evidence>
<feature type="transmembrane region" description="Helical" evidence="7">
    <location>
        <begin position="166"/>
        <end position="185"/>
    </location>
</feature>
<gene>
    <name evidence="9" type="ORF">HKI87_05g34130</name>
</gene>
<feature type="transmembrane region" description="Helical" evidence="7">
    <location>
        <begin position="345"/>
        <end position="367"/>
    </location>
</feature>
<keyword evidence="5 7" id="KW-0472">Membrane</keyword>